<reference evidence="7" key="1">
    <citation type="journal article" date="2021" name="Nat. Commun.">
        <title>Genomic analyses provide insights into spinach domestication and the genetic basis of agronomic traits.</title>
        <authorList>
            <person name="Cai X."/>
            <person name="Sun X."/>
            <person name="Xu C."/>
            <person name="Sun H."/>
            <person name="Wang X."/>
            <person name="Ge C."/>
            <person name="Zhang Z."/>
            <person name="Wang Q."/>
            <person name="Fei Z."/>
            <person name="Jiao C."/>
            <person name="Wang Q."/>
        </authorList>
    </citation>
    <scope>NUCLEOTIDE SEQUENCE [LARGE SCALE GENOMIC DNA]</scope>
    <source>
        <strain evidence="7">cv. Varoflay</strain>
    </source>
</reference>
<organism evidence="7 8">
    <name type="scientific">Spinacia oleracea</name>
    <name type="common">Spinach</name>
    <dbReference type="NCBI Taxonomy" id="3562"/>
    <lineage>
        <taxon>Eukaryota</taxon>
        <taxon>Viridiplantae</taxon>
        <taxon>Streptophyta</taxon>
        <taxon>Embryophyta</taxon>
        <taxon>Tracheophyta</taxon>
        <taxon>Spermatophyta</taxon>
        <taxon>Magnoliopsida</taxon>
        <taxon>eudicotyledons</taxon>
        <taxon>Gunneridae</taxon>
        <taxon>Pentapetalae</taxon>
        <taxon>Caryophyllales</taxon>
        <taxon>Chenopodiaceae</taxon>
        <taxon>Chenopodioideae</taxon>
        <taxon>Anserineae</taxon>
        <taxon>Spinacia</taxon>
    </lineage>
</organism>
<feature type="region of interest" description="Disordered" evidence="5">
    <location>
        <begin position="1"/>
        <end position="21"/>
    </location>
</feature>
<feature type="domain" description="SUN" evidence="6">
    <location>
        <begin position="287"/>
        <end position="451"/>
    </location>
</feature>
<dbReference type="InterPro" id="IPR045119">
    <property type="entry name" value="SUN1-5"/>
</dbReference>
<dbReference type="Gene3D" id="2.60.120.260">
    <property type="entry name" value="Galactose-binding domain-like"/>
    <property type="match status" value="1"/>
</dbReference>
<dbReference type="PANTHER" id="PTHR12911">
    <property type="entry name" value="SAD1/UNC-84-LIKE PROTEIN-RELATED"/>
    <property type="match status" value="1"/>
</dbReference>
<evidence type="ECO:0000259" key="6">
    <source>
        <dbReference type="PROSITE" id="PS51469"/>
    </source>
</evidence>
<dbReference type="PANTHER" id="PTHR12911:SF8">
    <property type="entry name" value="KLAROID PROTEIN-RELATED"/>
    <property type="match status" value="1"/>
</dbReference>
<evidence type="ECO:0000256" key="4">
    <source>
        <dbReference type="ARBA" id="ARBA00023136"/>
    </source>
</evidence>
<dbReference type="KEGG" id="soe:110801524"/>
<dbReference type="RefSeq" id="XP_021862574.1">
    <property type="nucleotide sequence ID" value="XM_022006882.2"/>
</dbReference>
<sequence length="461" mass="50588">MSASTVSVSANPRRRTSVVSDVKRSIEIVNDAANSPNFDKNVAGDAGGDKVTSANKDLSHSIRGEAVLERSKDKKSSQLPNNNAPTRTRNRKVMSAVHRPPKPRWVTVMSVLLKNMSVLLVLAGFVQMFKSFVVNSGNVVDSGSLLGFSDMEGRIAGVESSLKTTSKMLQVQVEVVDKKIESEVGNLRREMNRKIEDKGVEIGVQLRKLEEKSDSLEMGLVDLRSKELLTKDDVVKLYDELKKGEAGGNVGVSFDEIRGLAREIVEKEIEKHAADGLGSVDYALASAGARVLSHSEPLEGFGNAGIWFQNKNGVSRKAVKMLTPSFGEPGECFPLKGDSGFVVIRLKDVIVPEAITLEHVAKSVAYDRSSAPKRCRVSGWFQGHETESVDKEKIVLTEFIYDLEKSNAQTFNVVDEARSSVIDTVKFEVSSNHGHFGYTCIYRLRVHGHEPESVPVVPIDY</sequence>
<dbReference type="AlphaFoldDB" id="A0A9R0J7C3"/>
<name>A0A9R0J7C3_SPIOL</name>
<dbReference type="GeneID" id="110801524"/>
<reference evidence="8" key="2">
    <citation type="submission" date="2025-08" db="UniProtKB">
        <authorList>
            <consortium name="RefSeq"/>
        </authorList>
    </citation>
    <scope>IDENTIFICATION</scope>
    <source>
        <tissue evidence="8">Leaf</tissue>
    </source>
</reference>
<dbReference type="GO" id="GO:0005635">
    <property type="term" value="C:nuclear envelope"/>
    <property type="evidence" value="ECO:0000318"/>
    <property type="project" value="GO_Central"/>
</dbReference>
<accession>A0A9R0J7C3</accession>
<dbReference type="GO" id="GO:0043495">
    <property type="term" value="F:protein-membrane adaptor activity"/>
    <property type="evidence" value="ECO:0000318"/>
    <property type="project" value="GO_Central"/>
</dbReference>
<proteinExistence type="predicted"/>
<evidence type="ECO:0000256" key="2">
    <source>
        <dbReference type="ARBA" id="ARBA00022692"/>
    </source>
</evidence>
<evidence type="ECO:0000256" key="1">
    <source>
        <dbReference type="ARBA" id="ARBA00004370"/>
    </source>
</evidence>
<keyword evidence="7" id="KW-1185">Reference proteome</keyword>
<dbReference type="PROSITE" id="PS51469">
    <property type="entry name" value="SUN"/>
    <property type="match status" value="1"/>
</dbReference>
<feature type="compositionally biased region" description="Basic and acidic residues" evidence="5">
    <location>
        <begin position="57"/>
        <end position="76"/>
    </location>
</feature>
<dbReference type="GO" id="GO:0016020">
    <property type="term" value="C:membrane"/>
    <property type="evidence" value="ECO:0007669"/>
    <property type="project" value="UniProtKB-SubCell"/>
</dbReference>
<protein>
    <submittedName>
        <fullName evidence="8">SUN domain-containing protein 1</fullName>
    </submittedName>
</protein>
<keyword evidence="2" id="KW-0812">Transmembrane</keyword>
<evidence type="ECO:0000256" key="3">
    <source>
        <dbReference type="ARBA" id="ARBA00022989"/>
    </source>
</evidence>
<dbReference type="Pfam" id="PF07738">
    <property type="entry name" value="Sad1_UNC"/>
    <property type="match status" value="1"/>
</dbReference>
<dbReference type="Proteomes" id="UP000813463">
    <property type="component" value="Chromosome 4"/>
</dbReference>
<keyword evidence="3" id="KW-1133">Transmembrane helix</keyword>
<feature type="region of interest" description="Disordered" evidence="5">
    <location>
        <begin position="33"/>
        <end position="98"/>
    </location>
</feature>
<dbReference type="OrthoDB" id="342281at2759"/>
<keyword evidence="4" id="KW-0472">Membrane</keyword>
<dbReference type="InterPro" id="IPR012919">
    <property type="entry name" value="SUN_dom"/>
</dbReference>
<gene>
    <name evidence="8" type="primary">LOC110801524</name>
</gene>
<evidence type="ECO:0000313" key="7">
    <source>
        <dbReference type="Proteomes" id="UP000813463"/>
    </source>
</evidence>
<feature type="compositionally biased region" description="Polar residues" evidence="5">
    <location>
        <begin position="1"/>
        <end position="10"/>
    </location>
</feature>
<comment type="subcellular location">
    <subcellularLocation>
        <location evidence="1">Membrane</location>
    </subcellularLocation>
</comment>
<evidence type="ECO:0000256" key="5">
    <source>
        <dbReference type="SAM" id="MobiDB-lite"/>
    </source>
</evidence>
<evidence type="ECO:0000313" key="8">
    <source>
        <dbReference type="RefSeq" id="XP_021862574.1"/>
    </source>
</evidence>